<reference evidence="4 5" key="1">
    <citation type="journal article" date="2020" name="Cell Host Microbe">
        <title>Functional and Genomic Variation between Human-Derived Isolates of Lachnospiraceae Reveals Inter- and Intra-Species Diversity.</title>
        <authorList>
            <person name="Sorbara M.T."/>
            <person name="Littmann E.R."/>
            <person name="Fontana E."/>
            <person name="Moody T.U."/>
            <person name="Kohout C.E."/>
            <person name="Gjonbalaj M."/>
            <person name="Eaton V."/>
            <person name="Seok R."/>
            <person name="Leiner I.M."/>
            <person name="Pamer E.G."/>
        </authorList>
    </citation>
    <scope>NUCLEOTIDE SEQUENCE [LARGE SCALE GENOMIC DNA]</scope>
    <source>
        <strain evidence="3 4">MSK.17.11</strain>
        <strain evidence="2 5">MSK.17.38</strain>
    </source>
</reference>
<evidence type="ECO:0000313" key="4">
    <source>
        <dbReference type="Proteomes" id="UP000528555"/>
    </source>
</evidence>
<dbReference type="InterPro" id="IPR043756">
    <property type="entry name" value="DUF5702"/>
</dbReference>
<dbReference type="Proteomes" id="UP000528555">
    <property type="component" value="Unassembled WGS sequence"/>
</dbReference>
<gene>
    <name evidence="3" type="ORF">G5A66_08665</name>
    <name evidence="2" type="ORF">G5A75_08685</name>
</gene>
<dbReference type="Pfam" id="PF18960">
    <property type="entry name" value="DUF5702"/>
    <property type="match status" value="1"/>
</dbReference>
<evidence type="ECO:0000313" key="5">
    <source>
        <dbReference type="Proteomes" id="UP000701680"/>
    </source>
</evidence>
<dbReference type="AlphaFoldDB" id="A0A850HHJ9"/>
<feature type="transmembrane region" description="Helical" evidence="1">
    <location>
        <begin position="12"/>
        <end position="29"/>
    </location>
</feature>
<keyword evidence="1" id="KW-1133">Transmembrane helix</keyword>
<reference evidence="3" key="2">
    <citation type="submission" date="2020-02" db="EMBL/GenBank/DDBJ databases">
        <authorList>
            <person name="Littmann E."/>
            <person name="Sorbara M."/>
        </authorList>
    </citation>
    <scope>NUCLEOTIDE SEQUENCE</scope>
    <source>
        <strain evidence="3">MSK.17.11</strain>
        <strain evidence="2">MSK.17.38</strain>
    </source>
</reference>
<evidence type="ECO:0000313" key="3">
    <source>
        <dbReference type="EMBL" id="NVH58715.1"/>
    </source>
</evidence>
<protein>
    <submittedName>
        <fullName evidence="3">Uncharacterized protein</fullName>
    </submittedName>
</protein>
<sequence>MKRCQCRGEVTAYLSLIFLLLITFVAGVMESASIQMAKNYRRADMNRAMECMFAEYQKELLEEYEIFAIDGSYETGQYSEENLTDRLEFYGAGNMKHKIERIQFLTDHGCSLFYDQVAAYMEDWYGIDAMEELVGQTPQWGHQEEKGEGYLEEERKQNEELETLLGEQQGELPSENNPIEHVGNLKQSQVLNLVMPKERQVSEKAIALQETPEFRTLNQGYGEFSDVAEETGTLSTLLFGEYLLEHFTAYTDEERSGALEYELEYILAGRESDQENLEHVVNKLMLIRYVPNYAYLQTNAEKKAEAKALALTLCSLLAVPAITEAAAQVILLSWAYGETVMDLRSLLGGSRVPLVKDDMSWQLSLSSLMSLGTEEDVNEGKDTTGGMDYRDYLRMLLFLEGKEARGLRALGMIEQNLRKKSGLTWFKVDLCVGRMELWTECRLRREIQYRFPTYYGYQ</sequence>
<name>A0A850HHJ9_9FIRM</name>
<keyword evidence="4" id="KW-1185">Reference proteome</keyword>
<dbReference type="EMBL" id="JAAIUO010000005">
    <property type="protein sequence ID" value="NSK14941.1"/>
    <property type="molecule type" value="Genomic_DNA"/>
</dbReference>
<evidence type="ECO:0000313" key="2">
    <source>
        <dbReference type="EMBL" id="NSK14941.1"/>
    </source>
</evidence>
<dbReference type="EMBL" id="JAAITX010000005">
    <property type="protein sequence ID" value="NVH58715.1"/>
    <property type="molecule type" value="Genomic_DNA"/>
</dbReference>
<accession>A0A850HHJ9</accession>
<proteinExistence type="predicted"/>
<keyword evidence="1" id="KW-0812">Transmembrane</keyword>
<evidence type="ECO:0000256" key="1">
    <source>
        <dbReference type="SAM" id="Phobius"/>
    </source>
</evidence>
<dbReference type="Proteomes" id="UP000701680">
    <property type="component" value="Unassembled WGS sequence"/>
</dbReference>
<keyword evidence="1" id="KW-0472">Membrane</keyword>
<organism evidence="3 4">
    <name type="scientific">Dorea phocaeensis</name>
    <dbReference type="NCBI Taxonomy" id="2040291"/>
    <lineage>
        <taxon>Bacteria</taxon>
        <taxon>Bacillati</taxon>
        <taxon>Bacillota</taxon>
        <taxon>Clostridia</taxon>
        <taxon>Lachnospirales</taxon>
        <taxon>Lachnospiraceae</taxon>
        <taxon>Dorea</taxon>
    </lineage>
</organism>
<comment type="caution">
    <text evidence="3">The sequence shown here is derived from an EMBL/GenBank/DDBJ whole genome shotgun (WGS) entry which is preliminary data.</text>
</comment>